<dbReference type="EMBL" id="RKHG01000001">
    <property type="protein sequence ID" value="ROR53291.1"/>
    <property type="molecule type" value="Genomic_DNA"/>
</dbReference>
<dbReference type="Pfam" id="PF13692">
    <property type="entry name" value="Glyco_trans_1_4"/>
    <property type="match status" value="1"/>
</dbReference>
<dbReference type="InterPro" id="IPR028098">
    <property type="entry name" value="Glyco_trans_4-like_N"/>
</dbReference>
<sequence length="385" mass="41059">MNDCLRVGLVCPYSFARAGGVQNHVLGLAGWLRSQGHSVSILAPGRPTAAMLHGAGLGATDFTSAGPAIPVSYNGSVARINFGPAAALRVRDWLKHGHFDLVHVHEPMTPSISLLALGRARVPLVATFHTATPGSRTMGLAYQLLPQAAERIDRSIAVSRTAARVAEAHGGPRSTVIGNAISVREHPLAECTARWRAGDHPRVTFVGRYDEPRKGLSVLLDALPVVRRRHPDLRVQVVGAGTARRTAGVQFTGPLDDRGRNEALATSDAYVAPHTGRESFGIVLLEALASGAPVVASDLPAFREVVSDEHGPVADLFRPGDPQALAEALLTSLARPRGQWERRGRRRAEAFDWSVVGPQVLEVYRNAAGSASSAAPRGRSPRLWV</sequence>
<dbReference type="GO" id="GO:1901137">
    <property type="term" value="P:carbohydrate derivative biosynthetic process"/>
    <property type="evidence" value="ECO:0007669"/>
    <property type="project" value="UniProtKB-ARBA"/>
</dbReference>
<dbReference type="RefSeq" id="WP_245995505.1">
    <property type="nucleotide sequence ID" value="NZ_RKHG01000001.1"/>
</dbReference>
<dbReference type="Pfam" id="PF13439">
    <property type="entry name" value="Glyco_transf_4"/>
    <property type="match status" value="1"/>
</dbReference>
<reference evidence="4 5" key="1">
    <citation type="submission" date="2018-11" db="EMBL/GenBank/DDBJ databases">
        <title>Sequencing the genomes of 1000 actinobacteria strains.</title>
        <authorList>
            <person name="Klenk H.-P."/>
        </authorList>
    </citation>
    <scope>NUCLEOTIDE SEQUENCE [LARGE SCALE GENOMIC DNA]</scope>
    <source>
        <strain evidence="4 5">DSM 10546</strain>
    </source>
</reference>
<dbReference type="Proteomes" id="UP000275749">
    <property type="component" value="Unassembled WGS sequence"/>
</dbReference>
<dbReference type="AlphaFoldDB" id="A0A3N1ZQW6"/>
<comment type="caution">
    <text evidence="4">The sequence shown here is derived from an EMBL/GenBank/DDBJ whole genome shotgun (WGS) entry which is preliminary data.</text>
</comment>
<dbReference type="PANTHER" id="PTHR45947">
    <property type="entry name" value="SULFOQUINOVOSYL TRANSFERASE SQD2"/>
    <property type="match status" value="1"/>
</dbReference>
<evidence type="ECO:0000313" key="5">
    <source>
        <dbReference type="Proteomes" id="UP000275749"/>
    </source>
</evidence>
<dbReference type="PANTHER" id="PTHR45947:SF3">
    <property type="entry name" value="SULFOQUINOVOSYL TRANSFERASE SQD2"/>
    <property type="match status" value="1"/>
</dbReference>
<dbReference type="SUPFAM" id="SSF53756">
    <property type="entry name" value="UDP-Glycosyltransferase/glycogen phosphorylase"/>
    <property type="match status" value="1"/>
</dbReference>
<evidence type="ECO:0000313" key="4">
    <source>
        <dbReference type="EMBL" id="ROR53291.1"/>
    </source>
</evidence>
<proteinExistence type="predicted"/>
<feature type="domain" description="Glycosyltransferase subfamily 4-like N-terminal" evidence="3">
    <location>
        <begin position="19"/>
        <end position="183"/>
    </location>
</feature>
<keyword evidence="2 4" id="KW-0808">Transferase</keyword>
<evidence type="ECO:0000256" key="2">
    <source>
        <dbReference type="ARBA" id="ARBA00022679"/>
    </source>
</evidence>
<gene>
    <name evidence="4" type="ORF">EDD41_0430</name>
</gene>
<dbReference type="CDD" id="cd03801">
    <property type="entry name" value="GT4_PimA-like"/>
    <property type="match status" value="1"/>
</dbReference>
<organism evidence="4 5">
    <name type="scientific">Luteococcus japonicus</name>
    <dbReference type="NCBI Taxonomy" id="33984"/>
    <lineage>
        <taxon>Bacteria</taxon>
        <taxon>Bacillati</taxon>
        <taxon>Actinomycetota</taxon>
        <taxon>Actinomycetes</taxon>
        <taxon>Propionibacteriales</taxon>
        <taxon>Propionibacteriaceae</taxon>
        <taxon>Luteococcus</taxon>
    </lineage>
</organism>
<evidence type="ECO:0000256" key="1">
    <source>
        <dbReference type="ARBA" id="ARBA00022676"/>
    </source>
</evidence>
<dbReference type="GO" id="GO:0016758">
    <property type="term" value="F:hexosyltransferase activity"/>
    <property type="evidence" value="ECO:0007669"/>
    <property type="project" value="TreeGrafter"/>
</dbReference>
<name>A0A3N1ZQW6_9ACTN</name>
<dbReference type="Gene3D" id="3.40.50.2000">
    <property type="entry name" value="Glycogen Phosphorylase B"/>
    <property type="match status" value="2"/>
</dbReference>
<keyword evidence="1 4" id="KW-0328">Glycosyltransferase</keyword>
<evidence type="ECO:0000259" key="3">
    <source>
        <dbReference type="Pfam" id="PF13439"/>
    </source>
</evidence>
<protein>
    <submittedName>
        <fullName evidence="4">Phosphatidylinositol alpha-mannosyltransferase</fullName>
    </submittedName>
</protein>
<accession>A0A3N1ZQW6</accession>
<dbReference type="InterPro" id="IPR050194">
    <property type="entry name" value="Glycosyltransferase_grp1"/>
</dbReference>